<dbReference type="Proteomes" id="UP000255108">
    <property type="component" value="Unassembled WGS sequence"/>
</dbReference>
<evidence type="ECO:0000313" key="4">
    <source>
        <dbReference type="Proteomes" id="UP000255108"/>
    </source>
</evidence>
<reference evidence="2 4" key="1">
    <citation type="submission" date="2018-06" db="EMBL/GenBank/DDBJ databases">
        <authorList>
            <consortium name="Pathogen Informatics"/>
            <person name="Doyle S."/>
        </authorList>
    </citation>
    <scope>NUCLEOTIDE SEQUENCE [LARGE SCALE GENOMIC DNA]</scope>
    <source>
        <strain evidence="2 4">NCTC11159</strain>
    </source>
</reference>
<dbReference type="EMBL" id="UGHR01000001">
    <property type="protein sequence ID" value="STQ90183.1"/>
    <property type="molecule type" value="Genomic_DNA"/>
</dbReference>
<dbReference type="Gene3D" id="3.30.70.1780">
    <property type="match status" value="1"/>
</dbReference>
<dbReference type="GO" id="GO:0016020">
    <property type="term" value="C:membrane"/>
    <property type="evidence" value="ECO:0007669"/>
    <property type="project" value="InterPro"/>
</dbReference>
<dbReference type="NCBIfam" id="TIGR02554">
    <property type="entry name" value="PrgH"/>
    <property type="match status" value="1"/>
</dbReference>
<dbReference type="OrthoDB" id="9035799at2"/>
<name>A0A377Q5H9_9NEIS</name>
<evidence type="ECO:0000313" key="2">
    <source>
        <dbReference type="EMBL" id="STQ90183.1"/>
    </source>
</evidence>
<sequence length="403" mass="45047">MSFTFKALSGPLNGVEFSLSREAYCICVGAEGEGDAKLAASLALTERTLFVLASAPQINFTLHLDEDLAEDAFSVTVYYSAQHEKIRLKHNEIQAVGGLQFAIKRSDEPWCDEVLQGRGPQLLVAAAQPSKLACSPTTGRTAWVRRLGGFGWGLVVLLILLLLGGGALAWNAKLSSPKVENIYNILHGSSNAYTVSFGRDQIYTVFAQTERDALWARQALMRSSLHTAWRVTTASDERRRLSPLLEREGIVFFTLRFQAPLQPTILLSSTRMSNDSSTQTRVRSLLMQVMPYAEQVSMEWHSDLVVAEAAQDSLKRIGLEYHLQQGEKEVGLFSSVYAGDVRLAEFKRVTEAFYATWGDRYIHFNAELRDDWLKDKSFKYGQEGYVRMSPSHWLIGEPVGYSS</sequence>
<keyword evidence="1" id="KW-0472">Membrane</keyword>
<dbReference type="Gene3D" id="3.30.300.170">
    <property type="match status" value="1"/>
</dbReference>
<dbReference type="Gene3D" id="2.60.200.20">
    <property type="match status" value="1"/>
</dbReference>
<dbReference type="EMBL" id="SMBT01000030">
    <property type="protein sequence ID" value="TCU80278.1"/>
    <property type="molecule type" value="Genomic_DNA"/>
</dbReference>
<evidence type="ECO:0000256" key="1">
    <source>
        <dbReference type="SAM" id="Phobius"/>
    </source>
</evidence>
<protein>
    <submittedName>
        <fullName evidence="3">Type III secretion system PrgH/EprH family protein</fullName>
    </submittedName>
    <submittedName>
        <fullName evidence="2">Type III secretion system needle complex protein PrgH</fullName>
    </submittedName>
</protein>
<dbReference type="Gene3D" id="3.30.70.1770">
    <property type="match status" value="1"/>
</dbReference>
<dbReference type="AlphaFoldDB" id="A0A377Q5H9"/>
<evidence type="ECO:0000313" key="3">
    <source>
        <dbReference type="EMBL" id="TCU80278.1"/>
    </source>
</evidence>
<dbReference type="RefSeq" id="WP_115226550.1">
    <property type="nucleotide sequence ID" value="NZ_CAWOLO010000030.1"/>
</dbReference>
<keyword evidence="5" id="KW-1185">Reference proteome</keyword>
<organism evidence="2 4">
    <name type="scientific">Iodobacter fluviatilis</name>
    <dbReference type="NCBI Taxonomy" id="537"/>
    <lineage>
        <taxon>Bacteria</taxon>
        <taxon>Pseudomonadati</taxon>
        <taxon>Pseudomonadota</taxon>
        <taxon>Betaproteobacteria</taxon>
        <taxon>Neisseriales</taxon>
        <taxon>Chitinibacteraceae</taxon>
        <taxon>Iodobacter</taxon>
    </lineage>
</organism>
<dbReference type="Pfam" id="PF09480">
    <property type="entry name" value="PrgH"/>
    <property type="match status" value="1"/>
</dbReference>
<feature type="transmembrane region" description="Helical" evidence="1">
    <location>
        <begin position="150"/>
        <end position="170"/>
    </location>
</feature>
<accession>A0A377Q5H9</accession>
<dbReference type="Proteomes" id="UP000295794">
    <property type="component" value="Unassembled WGS sequence"/>
</dbReference>
<dbReference type="InterPro" id="IPR013387">
    <property type="entry name" value="T3SS_PrgH/EprH"/>
</dbReference>
<dbReference type="InterPro" id="IPR019029">
    <property type="entry name" value="T3SS_PrgH/EprH-like"/>
</dbReference>
<reference evidence="3 5" key="2">
    <citation type="submission" date="2019-03" db="EMBL/GenBank/DDBJ databases">
        <title>Genomic Encyclopedia of Type Strains, Phase IV (KMG-IV): sequencing the most valuable type-strain genomes for metagenomic binning, comparative biology and taxonomic classification.</title>
        <authorList>
            <person name="Goeker M."/>
        </authorList>
    </citation>
    <scope>NUCLEOTIDE SEQUENCE [LARGE SCALE GENOMIC DNA]</scope>
    <source>
        <strain evidence="3 5">DSM 3764</strain>
    </source>
</reference>
<proteinExistence type="predicted"/>
<keyword evidence="1" id="KW-0812">Transmembrane</keyword>
<keyword evidence="1" id="KW-1133">Transmembrane helix</keyword>
<evidence type="ECO:0000313" key="5">
    <source>
        <dbReference type="Proteomes" id="UP000295794"/>
    </source>
</evidence>
<gene>
    <name evidence="2" type="primary">prgH_1</name>
    <name evidence="3" type="ORF">EV682_13017</name>
    <name evidence="2" type="ORF">NCTC11159_01246</name>
</gene>